<dbReference type="InterPro" id="IPR036291">
    <property type="entry name" value="NAD(P)-bd_dom_sf"/>
</dbReference>
<keyword evidence="1" id="KW-0596">Phosphopantetheine</keyword>
<dbReference type="Pfam" id="PF07993">
    <property type="entry name" value="NAD_binding_4"/>
    <property type="match status" value="1"/>
</dbReference>
<evidence type="ECO:0000256" key="1">
    <source>
        <dbReference type="ARBA" id="ARBA00022450"/>
    </source>
</evidence>
<sequence length="1036" mass="114705">MATNHEDAGLPEYGHRLIPKLLDELAESTPNHVFALIPRSAQFADGLQEVTISTFAHAVNRTASWIESTIGKGTDFETIAYIGPSDLRYYIIAVAASKLGYKTLLPSPRNSVEGHLSLFDHTKCHTLLSAAETKVDHLLAERPMRHLPVATVKELLAGGSVAQYAYDKSFENAAHDPFIVIHTSGSTGLPKPITIRHGGLATVDAHHLMSPLNGHKPLAIVSEGALRVFTSLPPFHVAGIVQALAVALYYNETIIWPPAGRPMSVEVVDDLLDNVSLDVCFVAPTTLEEISQSQSSLEKMKKLKYTEFGGGPLSKSAGDKISKYTKILDVIGSSEACFLPLFDKDSEDWMYFHFDPGMKGIEFRERDNGVYEQFFVRHPSTDPFHSLWYTFPDRNEISTSDLFSKHPSKPNLWMYMGRSDDLIVFSNGEKYNPTAMESTLRSHPAVKGAIVVGHARFQPAALIELKGKPPQSDHEKQELFDNFKPYVAKLNDSAPGFAKLRRDHVSFTHPDKPMIRTDKGTVKRSATAKLYEKEIDKLYADADDVTASLSTVQLDARDRDAMTKALRYMIIQIVGLQDIGTNDDIFTAGADSLQVMSLVRQLRASLTGKEGSIPAQLISPRIIYSNPTASKLARALQGLTNQGEGTYEKLESDRIRRMEEMLAKYSENKLTIVLTGSTGSLGSYLLDQLLESPRVSRVICLNRGHGEEKQKTVNASRALISEWDDRASFLTTDLSKARLGLNSNDYELLVREASFIIHNQWQVDFNLSLESFEPHVAGVRNLIDLSSQSPKKPPILFTSSISTLGLWPVKHPGEKVPERAFHDFGIPMPMGYGESKYVAERLLELAAEQFGVSAAICRVGQLAGPVKKGGVWSKQEWLPSLVATSKYLGKIPTNIPGQDTVSWVPVDATARIIVELVLSDAESPSSPAWTNYHNIVNPNYGSWNALVPTIVKKLGGDIEPVSFSAWFEALQATAARTEDVAKNPGIKLLEWFEQMKMGGEEAELETVETAKKSETLSRLTAVGPEWMEIWLKQWKF</sequence>
<reference evidence="4" key="1">
    <citation type="submission" date="2023-03" db="EMBL/GenBank/DDBJ databases">
        <title>Complete genome of Cladonia borealis.</title>
        <authorList>
            <person name="Park H."/>
        </authorList>
    </citation>
    <scope>NUCLEOTIDE SEQUENCE</scope>
    <source>
        <strain evidence="4">ANT050790</strain>
    </source>
</reference>
<dbReference type="InterPro" id="IPR013120">
    <property type="entry name" value="FAR_NAD-bd"/>
</dbReference>
<organism evidence="4 5">
    <name type="scientific">Cladonia borealis</name>
    <dbReference type="NCBI Taxonomy" id="184061"/>
    <lineage>
        <taxon>Eukaryota</taxon>
        <taxon>Fungi</taxon>
        <taxon>Dikarya</taxon>
        <taxon>Ascomycota</taxon>
        <taxon>Pezizomycotina</taxon>
        <taxon>Lecanoromycetes</taxon>
        <taxon>OSLEUM clade</taxon>
        <taxon>Lecanoromycetidae</taxon>
        <taxon>Lecanorales</taxon>
        <taxon>Lecanorineae</taxon>
        <taxon>Cladoniaceae</taxon>
        <taxon>Cladonia</taxon>
    </lineage>
</organism>
<keyword evidence="5" id="KW-1185">Reference proteome</keyword>
<dbReference type="InterPro" id="IPR042099">
    <property type="entry name" value="ANL_N_sf"/>
</dbReference>
<keyword evidence="2" id="KW-0597">Phosphoprotein</keyword>
<evidence type="ECO:0000313" key="5">
    <source>
        <dbReference type="Proteomes" id="UP001166286"/>
    </source>
</evidence>
<dbReference type="InterPro" id="IPR051414">
    <property type="entry name" value="Adenylate-forming_Reductase"/>
</dbReference>
<dbReference type="Gene3D" id="3.40.50.12780">
    <property type="entry name" value="N-terminal domain of ligase-like"/>
    <property type="match status" value="1"/>
</dbReference>
<feature type="domain" description="Carrier" evidence="3">
    <location>
        <begin position="557"/>
        <end position="640"/>
    </location>
</feature>
<dbReference type="InterPro" id="IPR020845">
    <property type="entry name" value="AMP-binding_CS"/>
</dbReference>
<dbReference type="PROSITE" id="PS50075">
    <property type="entry name" value="CARRIER"/>
    <property type="match status" value="1"/>
</dbReference>
<gene>
    <name evidence="4" type="ORF">JMJ35_010351</name>
</gene>
<dbReference type="InterPro" id="IPR036736">
    <property type="entry name" value="ACP-like_sf"/>
</dbReference>
<dbReference type="SUPFAM" id="SSF51735">
    <property type="entry name" value="NAD(P)-binding Rossmann-fold domains"/>
    <property type="match status" value="1"/>
</dbReference>
<dbReference type="Gene3D" id="3.40.50.720">
    <property type="entry name" value="NAD(P)-binding Rossmann-like Domain"/>
    <property type="match status" value="1"/>
</dbReference>
<protein>
    <recommendedName>
        <fullName evidence="3">Carrier domain-containing protein</fullName>
    </recommendedName>
</protein>
<dbReference type="InterPro" id="IPR000873">
    <property type="entry name" value="AMP-dep_synth/lig_dom"/>
</dbReference>
<dbReference type="SUPFAM" id="SSF47336">
    <property type="entry name" value="ACP-like"/>
    <property type="match status" value="1"/>
</dbReference>
<dbReference type="InterPro" id="IPR009081">
    <property type="entry name" value="PP-bd_ACP"/>
</dbReference>
<evidence type="ECO:0000259" key="3">
    <source>
        <dbReference type="PROSITE" id="PS50075"/>
    </source>
</evidence>
<dbReference type="Gene3D" id="1.10.1200.10">
    <property type="entry name" value="ACP-like"/>
    <property type="match status" value="1"/>
</dbReference>
<dbReference type="PANTHER" id="PTHR43439:SF2">
    <property type="entry name" value="ENZYME, PUTATIVE (JCVI)-RELATED"/>
    <property type="match status" value="1"/>
</dbReference>
<evidence type="ECO:0000256" key="2">
    <source>
        <dbReference type="ARBA" id="ARBA00022553"/>
    </source>
</evidence>
<comment type="caution">
    <text evidence="4">The sequence shown here is derived from an EMBL/GenBank/DDBJ whole genome shotgun (WGS) entry which is preliminary data.</text>
</comment>
<dbReference type="Proteomes" id="UP001166286">
    <property type="component" value="Unassembled WGS sequence"/>
</dbReference>
<evidence type="ECO:0000313" key="4">
    <source>
        <dbReference type="EMBL" id="KAK0507313.1"/>
    </source>
</evidence>
<accession>A0AA39UX94</accession>
<dbReference type="PROSITE" id="PS00455">
    <property type="entry name" value="AMP_BINDING"/>
    <property type="match status" value="1"/>
</dbReference>
<dbReference type="EMBL" id="JAFEKC020000024">
    <property type="protein sequence ID" value="KAK0507313.1"/>
    <property type="molecule type" value="Genomic_DNA"/>
</dbReference>
<dbReference type="Pfam" id="PF23562">
    <property type="entry name" value="AMP-binding_C_3"/>
    <property type="match status" value="1"/>
</dbReference>
<dbReference type="AlphaFoldDB" id="A0AA39UX94"/>
<name>A0AA39UX94_9LECA</name>
<proteinExistence type="predicted"/>
<dbReference type="Pfam" id="PF00550">
    <property type="entry name" value="PP-binding"/>
    <property type="match status" value="1"/>
</dbReference>
<dbReference type="PANTHER" id="PTHR43439">
    <property type="entry name" value="PHENYLACETATE-COENZYME A LIGASE"/>
    <property type="match status" value="1"/>
</dbReference>
<dbReference type="SUPFAM" id="SSF56801">
    <property type="entry name" value="Acetyl-CoA synthetase-like"/>
    <property type="match status" value="1"/>
</dbReference>
<dbReference type="Pfam" id="PF00501">
    <property type="entry name" value="AMP-binding"/>
    <property type="match status" value="1"/>
</dbReference>